<name>A0ACB5RHJ2_9CLOT</name>
<keyword evidence="2" id="KW-1185">Reference proteome</keyword>
<dbReference type="Proteomes" id="UP001058074">
    <property type="component" value="Unassembled WGS sequence"/>
</dbReference>
<accession>A0ACB5RHJ2</accession>
<organism evidence="1 2">
    <name type="scientific">Inconstantimicrobium mannanitabidum</name>
    <dbReference type="NCBI Taxonomy" id="1604901"/>
    <lineage>
        <taxon>Bacteria</taxon>
        <taxon>Bacillati</taxon>
        <taxon>Bacillota</taxon>
        <taxon>Clostridia</taxon>
        <taxon>Eubacteriales</taxon>
        <taxon>Clostridiaceae</taxon>
        <taxon>Inconstantimicrobium</taxon>
    </lineage>
</organism>
<sequence length="683" mass="77140">MSEKYVDESLTDIYIFETVQLIEQLEQLILSCEKTNDYSSEYINEVFRIMHTIKGSSSMMFFQNITALAHSIEDLFYFIREEKNLSLDFSNISDLILYGVDFIKGEIEKLKSGVELDGDATSLTNDIKLLLSALKEANACKSNDGSIECANVYESGSNQNIAEGKSFKAKVIFEEGCEMENFRALMVVNNLKEITDDLCYFPEDIEDNDDTCKTIRESGFDIYFNSDKTYDEIYEYLVNTTILLDKLQLTKLEELVEDVKEVVQQEAKSENAYNAVKRNAVERVEKQVSKDIQTQSNENIISVNIGKVDNLMNLVGELVIAEAMVTQNPEIKDLELENFKKASRQLHKIISELQDSVMSIRMVPIANTFNKMQRIVRDMSKKLNKDVELELVGKETEVDKKIIEHISDPLMHLIRNSIDHGIESTEERLANGKFDSAKVILEAKNSGEDILVLVKDNGKGLDRNKILKKANENGLLRKPEYEMTDKEVYNLIFQPGFSTKESVSEFSGRGVGMDVVCKNIESIGGTVLIDSVLNEGTTITLKIPMTLASIGGMNVRVGKSQYIIPTTIIKQFFRVAEKDIITDPNGNEMIMVRGECYPVIRLYEVYKVKTEVTNVSDGIVMIVETKNRNICILVDELIGEHQVVVKALPSYIRKFNHTRGITGCTLLGDGSISLILDVEQLIE</sequence>
<dbReference type="EMBL" id="BROD01000001">
    <property type="protein sequence ID" value="GKX68565.1"/>
    <property type="molecule type" value="Genomic_DNA"/>
</dbReference>
<proteinExistence type="predicted"/>
<gene>
    <name evidence="1" type="primary">cheA_2</name>
    <name evidence="1" type="ORF">rsdtw13_38230</name>
</gene>
<evidence type="ECO:0000313" key="2">
    <source>
        <dbReference type="Proteomes" id="UP001058074"/>
    </source>
</evidence>
<protein>
    <submittedName>
        <fullName evidence="1">Chemotaxis protein CheA</fullName>
    </submittedName>
</protein>
<comment type="caution">
    <text evidence="1">The sequence shown here is derived from an EMBL/GenBank/DDBJ whole genome shotgun (WGS) entry which is preliminary data.</text>
</comment>
<reference evidence="1" key="1">
    <citation type="journal article" date="2025" name="Int. J. Syst. Evol. Microbiol.">
        <title>Inconstantimicrobium mannanitabidum sp. nov., a novel member of the family Clostridiaceae isolated from anoxic soil under the treatment of reductive soil disinfestation.</title>
        <authorList>
            <person name="Ueki A."/>
            <person name="Tonouchi A."/>
            <person name="Honma S."/>
            <person name="Kaku N."/>
            <person name="Ueki K."/>
        </authorList>
    </citation>
    <scope>NUCLEOTIDE SEQUENCE</scope>
    <source>
        <strain evidence="1">TW13</strain>
    </source>
</reference>
<evidence type="ECO:0000313" key="1">
    <source>
        <dbReference type="EMBL" id="GKX68565.1"/>
    </source>
</evidence>